<accession>A0AAD4YWQ9</accession>
<evidence type="ECO:0000256" key="1">
    <source>
        <dbReference type="SAM" id="MobiDB-lite"/>
    </source>
</evidence>
<reference evidence="2 3" key="1">
    <citation type="journal article" date="2022" name="G3 (Bethesda)">
        <title>Whole-genome sequence and methylome profiling of the almond [Prunus dulcis (Mill.) D.A. Webb] cultivar 'Nonpareil'.</title>
        <authorList>
            <person name="D'Amico-Willman K.M."/>
            <person name="Ouma W.Z."/>
            <person name="Meulia T."/>
            <person name="Sideli G.M."/>
            <person name="Gradziel T.M."/>
            <person name="Fresnedo-Ramirez J."/>
        </authorList>
    </citation>
    <scope>NUCLEOTIDE SEQUENCE [LARGE SCALE GENOMIC DNA]</scope>
    <source>
        <strain evidence="2">Clone GOH B32 T37-40</strain>
    </source>
</reference>
<protein>
    <submittedName>
        <fullName evidence="2">Uncharacterized protein</fullName>
    </submittedName>
</protein>
<feature type="compositionally biased region" description="Basic and acidic residues" evidence="1">
    <location>
        <begin position="1"/>
        <end position="13"/>
    </location>
</feature>
<dbReference type="AlphaFoldDB" id="A0AAD4YWQ9"/>
<organism evidence="2 3">
    <name type="scientific">Prunus dulcis</name>
    <name type="common">Almond</name>
    <name type="synonym">Amygdalus dulcis</name>
    <dbReference type="NCBI Taxonomy" id="3755"/>
    <lineage>
        <taxon>Eukaryota</taxon>
        <taxon>Viridiplantae</taxon>
        <taxon>Streptophyta</taxon>
        <taxon>Embryophyta</taxon>
        <taxon>Tracheophyta</taxon>
        <taxon>Spermatophyta</taxon>
        <taxon>Magnoliopsida</taxon>
        <taxon>eudicotyledons</taxon>
        <taxon>Gunneridae</taxon>
        <taxon>Pentapetalae</taxon>
        <taxon>rosids</taxon>
        <taxon>fabids</taxon>
        <taxon>Rosales</taxon>
        <taxon>Rosaceae</taxon>
        <taxon>Amygdaloideae</taxon>
        <taxon>Amygdaleae</taxon>
        <taxon>Prunus</taxon>
    </lineage>
</organism>
<dbReference type="Proteomes" id="UP001054821">
    <property type="component" value="Chromosome 6"/>
</dbReference>
<evidence type="ECO:0000313" key="2">
    <source>
        <dbReference type="EMBL" id="KAI5324190.1"/>
    </source>
</evidence>
<name>A0AAD4YWQ9_PRUDU</name>
<comment type="caution">
    <text evidence="2">The sequence shown here is derived from an EMBL/GenBank/DDBJ whole genome shotgun (WGS) entry which is preliminary data.</text>
</comment>
<sequence length="139" mass="15628">MKDTRVPDRHANYHSETSTSGRGDLAAESSSRPVVTVVRQGSFKVPLGQSKAPLFGVDYLEPNKITEAKLTKHRSEYLIPNSIRWRIPGPIESLSNPKDNEVVFFTNILKLRVWLPLQPPVQRILAHLGYAPGQYNPNL</sequence>
<proteinExistence type="predicted"/>
<evidence type="ECO:0000313" key="3">
    <source>
        <dbReference type="Proteomes" id="UP001054821"/>
    </source>
</evidence>
<gene>
    <name evidence="2" type="ORF">L3X38_033263</name>
</gene>
<dbReference type="EMBL" id="JAJFAZ020000006">
    <property type="protein sequence ID" value="KAI5324190.1"/>
    <property type="molecule type" value="Genomic_DNA"/>
</dbReference>
<feature type="region of interest" description="Disordered" evidence="1">
    <location>
        <begin position="1"/>
        <end position="31"/>
    </location>
</feature>
<keyword evidence="3" id="KW-1185">Reference proteome</keyword>